<evidence type="ECO:0000259" key="2">
    <source>
        <dbReference type="Pfam" id="PF12773"/>
    </source>
</evidence>
<comment type="caution">
    <text evidence="3">The sequence shown here is derived from an EMBL/GenBank/DDBJ whole genome shotgun (WGS) entry which is preliminary data.</text>
</comment>
<dbReference type="GO" id="GO:0016887">
    <property type="term" value="F:ATP hydrolysis activity"/>
    <property type="evidence" value="ECO:0007669"/>
    <property type="project" value="InterPro"/>
</dbReference>
<feature type="compositionally biased region" description="Polar residues" evidence="1">
    <location>
        <begin position="223"/>
        <end position="240"/>
    </location>
</feature>
<gene>
    <name evidence="3" type="ORF">MGAL_10B081843</name>
</gene>
<feature type="compositionally biased region" description="Polar residues" evidence="1">
    <location>
        <begin position="319"/>
        <end position="333"/>
    </location>
</feature>
<dbReference type="EMBL" id="UYJE01005910">
    <property type="protein sequence ID" value="VDI41575.1"/>
    <property type="molecule type" value="Genomic_DNA"/>
</dbReference>
<dbReference type="InterPro" id="IPR031248">
    <property type="entry name" value="RNF213"/>
</dbReference>
<feature type="compositionally biased region" description="Basic residues" evidence="1">
    <location>
        <begin position="457"/>
        <end position="480"/>
    </location>
</feature>
<organism evidence="3 4">
    <name type="scientific">Mytilus galloprovincialis</name>
    <name type="common">Mediterranean mussel</name>
    <dbReference type="NCBI Taxonomy" id="29158"/>
    <lineage>
        <taxon>Eukaryota</taxon>
        <taxon>Metazoa</taxon>
        <taxon>Spiralia</taxon>
        <taxon>Lophotrochozoa</taxon>
        <taxon>Mollusca</taxon>
        <taxon>Bivalvia</taxon>
        <taxon>Autobranchia</taxon>
        <taxon>Pteriomorphia</taxon>
        <taxon>Mytilida</taxon>
        <taxon>Mytiloidea</taxon>
        <taxon>Mytilidae</taxon>
        <taxon>Mytilinae</taxon>
        <taxon>Mytilus</taxon>
    </lineage>
</organism>
<name>A0A8B6EXH8_MYTGA</name>
<feature type="compositionally biased region" description="Acidic residues" evidence="1">
    <location>
        <begin position="1960"/>
        <end position="1976"/>
    </location>
</feature>
<feature type="compositionally biased region" description="Low complexity" evidence="1">
    <location>
        <begin position="537"/>
        <end position="554"/>
    </location>
</feature>
<protein>
    <recommendedName>
        <fullName evidence="2">DZANK-type domain-containing protein</fullName>
    </recommendedName>
</protein>
<keyword evidence="4" id="KW-1185">Reference proteome</keyword>
<feature type="compositionally biased region" description="Basic and acidic residues" evidence="1">
    <location>
        <begin position="123"/>
        <end position="136"/>
    </location>
</feature>
<dbReference type="Pfam" id="PF12773">
    <property type="entry name" value="DZR"/>
    <property type="match status" value="1"/>
</dbReference>
<feature type="region of interest" description="Disordered" evidence="1">
    <location>
        <begin position="109"/>
        <end position="559"/>
    </location>
</feature>
<dbReference type="OrthoDB" id="6142015at2759"/>
<feature type="compositionally biased region" description="Basic and acidic residues" evidence="1">
    <location>
        <begin position="481"/>
        <end position="502"/>
    </location>
</feature>
<sequence>MKCKNNVDGGICGQEIPQSSKFCLACGGKVAKEDDTTTKACPQCSSLITKRQKFCSGCGWRIDPAIFLAPKIFCAGKDDDGNTCGAELTPGVKFCPECGSDQVKLNEQDTGKKCESESIPVERQTEVGSRVDDLTNTRRSPQQSSGSGSSSRSDSPDAWKPPGMLSSTPDSTEENTVDSDMQRVTGSPQHEPGLSECLDDREMALQNEEGQGDTVRNEENTKETGSQLPASAINEPSKSPVNDLDNIHQQSEAMEADETRTEENATPKSENTMEDNAMNAESTQPECPSEGPSLSESGNPVTSDEPMEIPASEFGLTKADTNQTQKPVTTPSVNEEIPPHSFLTNNMGNAGAKNKVQQLAQTFEKNVNVRSPEKVKTQAAGSAQEQDQDVRNGNVPPESVDLGGDETGTSQPVGSTENNTDKDQEWKNAPLPDTSSSEEEEDEEEEGETKSEQSTKPKSKKGQNARKKKQQKKKERKKRKQEMEKENADGTPEKQGKTDNKTKPTPTPDTGRQEEKMEQNTGKMQTRSMDKEAKNQSNNASASGKGEASSSNGATGTQTSGQSYAAAAASNVGSGQAGNQRNKKFSDIHFHCVVAPPMFTSLEKDKLYVIFEDSSLGGWNGRKYLMKGIRTLPDNSVEFSGVVSIPNYILFYGTRVNYNYCIVHSDGQQITHEFVGATTFSGNGLFRSLRIKNTDLVKGVYHRYDGVVREHPTKNKTAWQKIYKFGKEFIGIDDYKKVLIKDAETAAKIFQPRWQITSFSADGVNGEELINHIKFVVDGLKEIYCNQASVWYSSDFDKVVSAVILQPTIMTILKVLNTMDKLNNETQILHMVTAITIAYLVYEFQVILEDWGTKILCESLLPKTYNDKKLSFDVKALLSFFPTTQKKVTESVLRLSRHIARNTSNPCWIYCLPILHFLQGKCVPYEEASSKVNHDSAKPEWWGIEDYGDDIDFFKRKTFPWESRTPVQVLTKLTPYFEMDYYLARSFLTALQLEMIPDIVSSGVIPSDVTMASIFYYIRTAFSNEKDSFEVCLRKKFNVVIAQTFERDPKTITFVAGWRLCKISGDVLKEAIRWSTKFKRMLVISAIEAFLVCLDLFDKIQENVNWNSKDIKEIQVIQGSHWTMYEDLRYNVCKWLSDQPSYQKELSFLEGWNAALKIRIPKGNIKDSYLKFVEENLQMKIRNLGSDQALIKIYLLQNEMFESAVQAMLSEIALEAIHKCSNFDMEIMREDRVVMRMGDLINNVIERSWDKTQTRDPHKMLEHVVTWASFPTFLQMYYKFSAHLKGDSVKLLEDSIKVLNTAIIKMFEGEIMVKDLRLIIDKRDHFQKVVQSLTDVNEKSTMLTLNLREKELQAYMDTLKIVKDFLSYCIYCKADTSEMEEKIRVLENLGTFPLNHLVKTMQCDEIRDIEKHRPFVIIFELSQDQLDVLPDIMECSKGLLFTKLWEERGTELKKEKGSRLTILEVLTEVWEPTANLWKTICQRLKRGDLFFSEFERFFKTTEIGNLRAELTLLEREGNTKWVDERLDQVEKYRNLKSCEFGAEAILEVVKAFDLQGDFNQIITICKFTKGADTNMNKLDKSLLKTCSVLREVTKERAECLKTFIRCKQLVDWLRESMPSGLKELKVFVDLASISAGEGDMEIDKVNCLHSATTGYAPLIFNLEKDCNTKIFLNKCQEVWKELLANPELPRKLIDTNRQLAWLQTVKRSHGSVEVSSLQQAEAINTKGIYQVGNLKKIENLRKTNLNEVLELRVAEDDLEGKVAQRKLYRYDQLHDLQSRLMLVAGKAEKGKDEVDRFMEILDGAVRLGNIYAKLVEEGCVLFSQWHVKFLCDRGRLACAFIYFGYGEDRHTLKGRVDESSQDVSAIIPKIAKFLEQCHENWLRYIDEKREKYYCLNFFTIDQMVILQQELVKIGSNQEPSALIYPLLSAVKQGCTREDLVKAMSAAKEDVEQMDRRRQEEEETKESDEEVMVEVEEPDEIKTSKFLQEMITAGYNMELAKEALKNVGPDDVDGGIVWCMDNEDDFQAMDVDETGRKSPGLLEEQAYSRFTGWTQSGQSLASVTGSLVHHLGMGTGENNVEILIKALESLWDTFLTSISSSVSDYLSVEHLGMILNRLTEQETFEVDRSYLPCFNMGEPNLIICRQRDIYNTVISVYSHEDDRPLPQSDEVLLCTPQTTLDMLEIFWRRSLFADDSKVYCLVNADLLDYEVSDKGEKSLERHMKQADSKGRNYRLVVICSSENEDRSRIVAALDKYRRPQLPTDGTTIRKYLLTKLKVERSSTGIRPASAVDFERCSVRVMKSWRAGVGKSLYKKRMVTDLYKLITNITRRKASNVTIPLHEKTINIDDIMDILLEETLTPQCREPRIFHIDISHVVQEGVDAFLFQLLVLGCLGHSTGNVWRRSELDYYIIESMPLLARDMDVQVVVSSWVSRSQYRKCLETIRT</sequence>
<feature type="region of interest" description="Disordered" evidence="1">
    <location>
        <begin position="1946"/>
        <end position="1976"/>
    </location>
</feature>
<dbReference type="GO" id="GO:0004842">
    <property type="term" value="F:ubiquitin-protein transferase activity"/>
    <property type="evidence" value="ECO:0007669"/>
    <property type="project" value="InterPro"/>
</dbReference>
<feature type="compositionally biased region" description="Acidic residues" evidence="1">
    <location>
        <begin position="436"/>
        <end position="447"/>
    </location>
</feature>
<dbReference type="PANTHER" id="PTHR22605:SF16">
    <property type="entry name" value="E3 UBIQUITIN-PROTEIN LIGASE RNF213"/>
    <property type="match status" value="1"/>
</dbReference>
<evidence type="ECO:0000313" key="4">
    <source>
        <dbReference type="Proteomes" id="UP000596742"/>
    </source>
</evidence>
<feature type="compositionally biased region" description="Polar residues" evidence="1">
    <location>
        <begin position="279"/>
        <end position="302"/>
    </location>
</feature>
<accession>A0A8B6EXH8</accession>
<dbReference type="Proteomes" id="UP000596742">
    <property type="component" value="Unassembled WGS sequence"/>
</dbReference>
<feature type="compositionally biased region" description="Polar residues" evidence="1">
    <location>
        <begin position="355"/>
        <end position="369"/>
    </location>
</feature>
<feature type="compositionally biased region" description="Basic and acidic residues" evidence="1">
    <location>
        <begin position="1946"/>
        <end position="1959"/>
    </location>
</feature>
<evidence type="ECO:0000313" key="3">
    <source>
        <dbReference type="EMBL" id="VDI41575.1"/>
    </source>
</evidence>
<feature type="compositionally biased region" description="Polar residues" evidence="1">
    <location>
        <begin position="407"/>
        <end position="418"/>
    </location>
</feature>
<evidence type="ECO:0000256" key="1">
    <source>
        <dbReference type="SAM" id="MobiDB-lite"/>
    </source>
</evidence>
<dbReference type="InterPro" id="IPR025874">
    <property type="entry name" value="DZR"/>
</dbReference>
<feature type="compositionally biased region" description="Polar residues" evidence="1">
    <location>
        <begin position="178"/>
        <end position="188"/>
    </location>
</feature>
<proteinExistence type="predicted"/>
<feature type="compositionally biased region" description="Low complexity" evidence="1">
    <location>
        <begin position="139"/>
        <end position="153"/>
    </location>
</feature>
<dbReference type="PANTHER" id="PTHR22605">
    <property type="entry name" value="RZ-TYPE DOMAIN-CONTAINING PROTEIN"/>
    <property type="match status" value="1"/>
</dbReference>
<feature type="domain" description="DZANK-type" evidence="2">
    <location>
        <begin position="12"/>
        <end position="59"/>
    </location>
</feature>
<reference evidence="3" key="1">
    <citation type="submission" date="2018-11" db="EMBL/GenBank/DDBJ databases">
        <authorList>
            <person name="Alioto T."/>
            <person name="Alioto T."/>
        </authorList>
    </citation>
    <scope>NUCLEOTIDE SEQUENCE</scope>
</reference>